<reference evidence="8" key="1">
    <citation type="submission" date="2024-06" db="UniProtKB">
        <authorList>
            <consortium name="RefSeq"/>
        </authorList>
    </citation>
    <scope>NUCLEOTIDE SEQUENCE [LARGE SCALE GENOMIC DNA]</scope>
    <source>
        <strain evidence="8">MV2-25</strain>
    </source>
</reference>
<dbReference type="InterPro" id="IPR001304">
    <property type="entry name" value="C-type_lectin-like"/>
</dbReference>
<dbReference type="GO" id="GO:0008083">
    <property type="term" value="F:growth factor activity"/>
    <property type="evidence" value="ECO:0007669"/>
    <property type="project" value="TreeGrafter"/>
</dbReference>
<evidence type="ECO:0000313" key="9">
    <source>
        <dbReference type="RefSeq" id="XP_033234784.1"/>
    </source>
</evidence>
<dbReference type="PANTHER" id="PTHR22799:SF1">
    <property type="entry name" value="C-TYPE LECTIN DOMAIN FAMILY 11 MEMBER A"/>
    <property type="match status" value="1"/>
</dbReference>
<protein>
    <submittedName>
        <fullName evidence="9">Skin secretory protein xP2 isoform X9</fullName>
    </submittedName>
</protein>
<accession>A0A6I8VW28</accession>
<organism evidence="8 9">
    <name type="scientific">Drosophila pseudoobscura pseudoobscura</name>
    <name type="common">Fruit fly</name>
    <dbReference type="NCBI Taxonomy" id="46245"/>
    <lineage>
        <taxon>Eukaryota</taxon>
        <taxon>Metazoa</taxon>
        <taxon>Ecdysozoa</taxon>
        <taxon>Arthropoda</taxon>
        <taxon>Hexapoda</taxon>
        <taxon>Insecta</taxon>
        <taxon>Pterygota</taxon>
        <taxon>Neoptera</taxon>
        <taxon>Endopterygota</taxon>
        <taxon>Diptera</taxon>
        <taxon>Brachycera</taxon>
        <taxon>Muscomorpha</taxon>
        <taxon>Ephydroidea</taxon>
        <taxon>Drosophilidae</taxon>
        <taxon>Drosophila</taxon>
        <taxon>Sophophora</taxon>
    </lineage>
</organism>
<feature type="compositionally biased region" description="Acidic residues" evidence="5">
    <location>
        <begin position="298"/>
        <end position="308"/>
    </location>
</feature>
<dbReference type="AlphaFoldDB" id="A0A6I8VW28"/>
<evidence type="ECO:0000256" key="1">
    <source>
        <dbReference type="ARBA" id="ARBA00004613"/>
    </source>
</evidence>
<feature type="signal peptide" evidence="6">
    <location>
        <begin position="1"/>
        <end position="21"/>
    </location>
</feature>
<dbReference type="InterPro" id="IPR016186">
    <property type="entry name" value="C-type_lectin-like/link_sf"/>
</dbReference>
<dbReference type="SMART" id="SM00034">
    <property type="entry name" value="CLECT"/>
    <property type="match status" value="1"/>
</dbReference>
<dbReference type="GO" id="GO:0030246">
    <property type="term" value="F:carbohydrate binding"/>
    <property type="evidence" value="ECO:0007669"/>
    <property type="project" value="UniProtKB-KW"/>
</dbReference>
<dbReference type="RefSeq" id="XP_033234784.1">
    <property type="nucleotide sequence ID" value="XM_033378893.1"/>
</dbReference>
<keyword evidence="2" id="KW-0964">Secreted</keyword>
<evidence type="ECO:0000256" key="5">
    <source>
        <dbReference type="SAM" id="MobiDB-lite"/>
    </source>
</evidence>
<feature type="compositionally biased region" description="Low complexity" evidence="5">
    <location>
        <begin position="386"/>
        <end position="470"/>
    </location>
</feature>
<evidence type="ECO:0000256" key="3">
    <source>
        <dbReference type="ARBA" id="ARBA00022729"/>
    </source>
</evidence>
<sequence>MRILQIVILTLIVAYPDQVLSSNKRSKDKKSDAKGACGKPYMRQLNGRCYYFSVKKMNWFGAQNNCLRKGLNLANLGSPEDYKAVIRYLNTRGNMEDYWFGGNDLQAEGRFTYISNGRMVRYFGDKGMVQPTHRHNLDDCLEVRLRLNNTVVTDDNCQEKQYFICEKFSEQKCAVATMDAGQKGQHSHEHLHHFHHDPAKGEDQGGSGPEGMESDSRPIDNTNSAEVGESSFEGPELEQQPGAEGTAATEPGTETEGPANAQEVPEEDQVDEAPSEEEAEEDTTPSEDAQHASRSEPPADDNTAEEGEASTPAGEADGGSSVQSESAEATVAGESEAGATVEPEGSEAAAAAEKEGGSTVQPEDAESTAGVEGENVTKPPGEEDAAATPADAAGEGESGATAQAEGAEGAAPAEGAEGTTPAEGAEGTTPAEGAEGAAPANGPEGATPAEGAEGAEGAAPIEAKAPALEG</sequence>
<gene>
    <name evidence="9" type="primary">lectin-46Ca</name>
</gene>
<evidence type="ECO:0000313" key="8">
    <source>
        <dbReference type="Proteomes" id="UP000001819"/>
    </source>
</evidence>
<dbReference type="SUPFAM" id="SSF56436">
    <property type="entry name" value="C-type lectin-like"/>
    <property type="match status" value="1"/>
</dbReference>
<reference evidence="9" key="2">
    <citation type="submission" date="2025-08" db="UniProtKB">
        <authorList>
            <consortium name="RefSeq"/>
        </authorList>
    </citation>
    <scope>IDENTIFICATION</scope>
    <source>
        <strain evidence="9">MV-25-SWS-2005</strain>
        <tissue evidence="9">Whole body</tissue>
    </source>
</reference>
<feature type="region of interest" description="Disordered" evidence="5">
    <location>
        <begin position="184"/>
        <end position="470"/>
    </location>
</feature>
<keyword evidence="3 6" id="KW-0732">Signal</keyword>
<feature type="compositionally biased region" description="Low complexity" evidence="5">
    <location>
        <begin position="241"/>
        <end position="259"/>
    </location>
</feature>
<dbReference type="Gene3D" id="3.10.100.10">
    <property type="entry name" value="Mannose-Binding Protein A, subunit A"/>
    <property type="match status" value="1"/>
</dbReference>
<dbReference type="InterPro" id="IPR051663">
    <property type="entry name" value="CLec_Tetranectin-domain"/>
</dbReference>
<evidence type="ECO:0000256" key="2">
    <source>
        <dbReference type="ARBA" id="ARBA00022525"/>
    </source>
</evidence>
<evidence type="ECO:0000259" key="7">
    <source>
        <dbReference type="PROSITE" id="PS50041"/>
    </source>
</evidence>
<comment type="subcellular location">
    <subcellularLocation>
        <location evidence="1">Secreted</location>
    </subcellularLocation>
</comment>
<evidence type="ECO:0000256" key="4">
    <source>
        <dbReference type="ARBA" id="ARBA00022734"/>
    </source>
</evidence>
<feature type="compositionally biased region" description="Low complexity" evidence="5">
    <location>
        <begin position="342"/>
        <end position="351"/>
    </location>
</feature>
<feature type="domain" description="C-type lectin" evidence="7">
    <location>
        <begin position="45"/>
        <end position="166"/>
    </location>
</feature>
<keyword evidence="8" id="KW-1185">Reference proteome</keyword>
<evidence type="ECO:0000256" key="6">
    <source>
        <dbReference type="SAM" id="SignalP"/>
    </source>
</evidence>
<dbReference type="CDD" id="cd00037">
    <property type="entry name" value="CLECT"/>
    <property type="match status" value="1"/>
</dbReference>
<feature type="compositionally biased region" description="Acidic residues" evidence="5">
    <location>
        <begin position="264"/>
        <end position="285"/>
    </location>
</feature>
<dbReference type="Pfam" id="PF00059">
    <property type="entry name" value="Lectin_C"/>
    <property type="match status" value="1"/>
</dbReference>
<dbReference type="Proteomes" id="UP000001819">
    <property type="component" value="Chromosome 3"/>
</dbReference>
<keyword evidence="4" id="KW-0430">Lectin</keyword>
<dbReference type="PANTHER" id="PTHR22799">
    <property type="entry name" value="TETRANECTIN-RELATED"/>
    <property type="match status" value="1"/>
</dbReference>
<feature type="chain" id="PRO_5026026218" evidence="6">
    <location>
        <begin position="22"/>
        <end position="470"/>
    </location>
</feature>
<proteinExistence type="predicted"/>
<dbReference type="InterPro" id="IPR016187">
    <property type="entry name" value="CTDL_fold"/>
</dbReference>
<dbReference type="Bgee" id="FBgn0245732">
    <property type="expression patterns" value="Expressed in male reproductive system and 2 other cell types or tissues"/>
</dbReference>
<dbReference type="GO" id="GO:0005615">
    <property type="term" value="C:extracellular space"/>
    <property type="evidence" value="ECO:0007669"/>
    <property type="project" value="TreeGrafter"/>
</dbReference>
<name>A0A6I8VW28_DROPS</name>
<dbReference type="PROSITE" id="PS50041">
    <property type="entry name" value="C_TYPE_LECTIN_2"/>
    <property type="match status" value="1"/>
</dbReference>